<accession>A0A2A5AX82</accession>
<reference evidence="3" key="1">
    <citation type="submission" date="2017-08" db="EMBL/GenBank/DDBJ databases">
        <title>A dynamic microbial community with high functional redundancy inhabits the cold, oxic subseafloor aquifer.</title>
        <authorList>
            <person name="Tully B.J."/>
            <person name="Wheat C.G."/>
            <person name="Glazer B.T."/>
            <person name="Huber J.A."/>
        </authorList>
    </citation>
    <scope>NUCLEOTIDE SEQUENCE [LARGE SCALE GENOMIC DNA]</scope>
</reference>
<evidence type="ECO:0000256" key="1">
    <source>
        <dbReference type="SAM" id="SignalP"/>
    </source>
</evidence>
<evidence type="ECO:0000313" key="3">
    <source>
        <dbReference type="Proteomes" id="UP000218327"/>
    </source>
</evidence>
<name>A0A2A5AX82_9GAMM</name>
<comment type="caution">
    <text evidence="2">The sequence shown here is derived from an EMBL/GenBank/DDBJ whole genome shotgun (WGS) entry which is preliminary data.</text>
</comment>
<gene>
    <name evidence="2" type="ORF">COA96_10860</name>
</gene>
<organism evidence="2 3">
    <name type="scientific">SAR86 cluster bacterium</name>
    <dbReference type="NCBI Taxonomy" id="2030880"/>
    <lineage>
        <taxon>Bacteria</taxon>
        <taxon>Pseudomonadati</taxon>
        <taxon>Pseudomonadota</taxon>
        <taxon>Gammaproteobacteria</taxon>
        <taxon>SAR86 cluster</taxon>
    </lineage>
</organism>
<dbReference type="EMBL" id="NVVJ01000033">
    <property type="protein sequence ID" value="PCJ23869.1"/>
    <property type="molecule type" value="Genomic_DNA"/>
</dbReference>
<dbReference type="AlphaFoldDB" id="A0A2A5AX82"/>
<evidence type="ECO:0000313" key="2">
    <source>
        <dbReference type="EMBL" id="PCJ23869.1"/>
    </source>
</evidence>
<proteinExistence type="predicted"/>
<feature type="signal peptide" evidence="1">
    <location>
        <begin position="1"/>
        <end position="34"/>
    </location>
</feature>
<feature type="chain" id="PRO_5013037382" description="DUF2059 domain-containing protein" evidence="1">
    <location>
        <begin position="35"/>
        <end position="193"/>
    </location>
</feature>
<dbReference type="Proteomes" id="UP000218327">
    <property type="component" value="Unassembled WGS sequence"/>
</dbReference>
<keyword evidence="1" id="KW-0732">Signal</keyword>
<protein>
    <recommendedName>
        <fullName evidence="4">DUF2059 domain-containing protein</fullName>
    </recommendedName>
</protein>
<evidence type="ECO:0008006" key="4">
    <source>
        <dbReference type="Google" id="ProtNLM"/>
    </source>
</evidence>
<sequence length="193" mass="21934">MRTNGKFSQQLAGFKLLRLCIALLMFALVTPVLADSANSRAYQDAKRLLRVTDTGRQFESMALQQTRNIVRTYSSIVSMSAAASLPQHIKNSIFDCYAEAYAWDKFESGIEKIFVDNFSQKEMRLLIDFYRNRGVSPTDIQSFKDTIAKGKQIRLMSTEYILANSDGCVDRDAELILNYLYNRQRLATSLAAE</sequence>